<gene>
    <name evidence="2" type="ORF">PROFUN_02500</name>
</gene>
<dbReference type="AlphaFoldDB" id="A0A2P6MP63"/>
<comment type="caution">
    <text evidence="2">The sequence shown here is derived from an EMBL/GenBank/DDBJ whole genome shotgun (WGS) entry which is preliminary data.</text>
</comment>
<feature type="region of interest" description="Disordered" evidence="1">
    <location>
        <begin position="1"/>
        <end position="43"/>
    </location>
</feature>
<keyword evidence="3" id="KW-1185">Reference proteome</keyword>
<evidence type="ECO:0000313" key="3">
    <source>
        <dbReference type="Proteomes" id="UP000241769"/>
    </source>
</evidence>
<evidence type="ECO:0000313" key="2">
    <source>
        <dbReference type="EMBL" id="PRP73491.1"/>
    </source>
</evidence>
<accession>A0A2P6MP63</accession>
<dbReference type="InParanoid" id="A0A2P6MP63"/>
<reference evidence="2 3" key="1">
    <citation type="journal article" date="2018" name="Genome Biol. Evol.">
        <title>Multiple Roots of Fruiting Body Formation in Amoebozoa.</title>
        <authorList>
            <person name="Hillmann F."/>
            <person name="Forbes G."/>
            <person name="Novohradska S."/>
            <person name="Ferling I."/>
            <person name="Riege K."/>
            <person name="Groth M."/>
            <person name="Westermann M."/>
            <person name="Marz M."/>
            <person name="Spaller T."/>
            <person name="Winckler T."/>
            <person name="Schaap P."/>
            <person name="Glockner G."/>
        </authorList>
    </citation>
    <scope>NUCLEOTIDE SEQUENCE [LARGE SCALE GENOMIC DNA]</scope>
    <source>
        <strain evidence="2 3">Jena</strain>
    </source>
</reference>
<sequence>MHSSLNGYLKSSAMHVRPKASASPLNDRHRGRSDVQMPKKEANREHRLYSILTHPSQVTQDCLLRGMFMLHGVGKRCVTLQPSEKWSRPNVK</sequence>
<evidence type="ECO:0000256" key="1">
    <source>
        <dbReference type="SAM" id="MobiDB-lite"/>
    </source>
</evidence>
<name>A0A2P6MP63_9EUKA</name>
<dbReference type="EMBL" id="MDYQ01000599">
    <property type="protein sequence ID" value="PRP73491.1"/>
    <property type="molecule type" value="Genomic_DNA"/>
</dbReference>
<protein>
    <submittedName>
        <fullName evidence="2">Uncharacterized protein</fullName>
    </submittedName>
</protein>
<dbReference type="Proteomes" id="UP000241769">
    <property type="component" value="Unassembled WGS sequence"/>
</dbReference>
<proteinExistence type="predicted"/>
<organism evidence="2 3">
    <name type="scientific">Planoprotostelium fungivorum</name>
    <dbReference type="NCBI Taxonomy" id="1890364"/>
    <lineage>
        <taxon>Eukaryota</taxon>
        <taxon>Amoebozoa</taxon>
        <taxon>Evosea</taxon>
        <taxon>Variosea</taxon>
        <taxon>Cavosteliida</taxon>
        <taxon>Cavosteliaceae</taxon>
        <taxon>Planoprotostelium</taxon>
    </lineage>
</organism>